<sequence>MTSLDDSLGTRLSLEDYRADFRVRQWTIGGEDSWKLERAQHFVEPGFPSWDAFAQGRWGTALRLIRQEREWLAEFSARAGSMGIGLYRVRVVEEPITPYLQWELHLLRERARCGERIRVVDAGSVAALERTGPLPELLTLGSSTLYRIRYDEEGALDGAIRFHIAHLVESATRLTRDLFDRGEDLEPFFRRRVADLPPPRRGALTG</sequence>
<organism evidence="2 3">
    <name type="scientific">Actinomadura litoris</name>
    <dbReference type="NCBI Taxonomy" id="2678616"/>
    <lineage>
        <taxon>Bacteria</taxon>
        <taxon>Bacillati</taxon>
        <taxon>Actinomycetota</taxon>
        <taxon>Actinomycetes</taxon>
        <taxon>Streptosporangiales</taxon>
        <taxon>Thermomonosporaceae</taxon>
        <taxon>Actinomadura</taxon>
    </lineage>
</organism>
<accession>A0A7K1KY56</accession>
<dbReference type="AlphaFoldDB" id="A0A7K1KY56"/>
<evidence type="ECO:0000313" key="2">
    <source>
        <dbReference type="EMBL" id="MUN37131.1"/>
    </source>
</evidence>
<dbReference type="InterPro" id="IPR049244">
    <property type="entry name" value="DUF6879"/>
</dbReference>
<dbReference type="Pfam" id="PF21806">
    <property type="entry name" value="DUF6879"/>
    <property type="match status" value="1"/>
</dbReference>
<evidence type="ECO:0000313" key="3">
    <source>
        <dbReference type="Proteomes" id="UP000432015"/>
    </source>
</evidence>
<dbReference type="Proteomes" id="UP000432015">
    <property type="component" value="Unassembled WGS sequence"/>
</dbReference>
<comment type="caution">
    <text evidence="2">The sequence shown here is derived from an EMBL/GenBank/DDBJ whole genome shotgun (WGS) entry which is preliminary data.</text>
</comment>
<gene>
    <name evidence="2" type="ORF">GNZ18_11035</name>
</gene>
<feature type="domain" description="DUF6879" evidence="1">
    <location>
        <begin position="31"/>
        <end position="189"/>
    </location>
</feature>
<name>A0A7K1KY56_9ACTN</name>
<dbReference type="EMBL" id="WOFH01000003">
    <property type="protein sequence ID" value="MUN37131.1"/>
    <property type="molecule type" value="Genomic_DNA"/>
</dbReference>
<evidence type="ECO:0000259" key="1">
    <source>
        <dbReference type="Pfam" id="PF21806"/>
    </source>
</evidence>
<keyword evidence="3" id="KW-1185">Reference proteome</keyword>
<reference evidence="2 3" key="1">
    <citation type="submission" date="2019-11" db="EMBL/GenBank/DDBJ databases">
        <authorList>
            <person name="Cao P."/>
        </authorList>
    </citation>
    <scope>NUCLEOTIDE SEQUENCE [LARGE SCALE GENOMIC DNA]</scope>
    <source>
        <strain evidence="2 3">NEAU-AAG5</strain>
    </source>
</reference>
<proteinExistence type="predicted"/>
<protein>
    <recommendedName>
        <fullName evidence="1">DUF6879 domain-containing protein</fullName>
    </recommendedName>
</protein>